<evidence type="ECO:0000259" key="10">
    <source>
        <dbReference type="PROSITE" id="PS51294"/>
    </source>
</evidence>
<sequence length="1259" mass="132926">MEAAADVKPSVAAGEQHEKSGRVCAKDFESEAYLKTLDPLVQRLQADIPQGRYDRKGLGQLVAQLLQFMEDALGVNALPPKPFPKLPVKLLEDVSPDGPLYLIAAHCHSVVKQRGLKRVDFSNPGRRKEHLEILASLRRELAREGHLRQPHVHLHPSLPAGDLPRLQRIVEQLGGELAASEGAPGVTHMVLPFGPDGDPDDGQEYMRVLRREGTTARVHFWYTPDSYDKNLPADVAPEKIEPDKRIRGPWRVYVRWVTDSGKFNEWCNPIDYETEEALAEQERLGPVLPPEPTGAPVPGPADPTARVAAADAGDEPSAKRVRLDAPPGAAGVAAAAAGPRTEIALGAGERLAPGLTRQALLAPDRRALDGAAPGLNLSQGQLGRGDAGAAPLAPRPPDTGMAGETGATRELFRVPMHAAWFRYEAVHETERNALPDFFNNATSVTKNPTMYKETRNLIVDLYRRDVRRRLTFTEARRQLVGDAAALQRIFEFLEEWGLVNFQAPGGGAAADADFDVAPDGLPSGVRINALGGPPGGDALLRLPRATPTAMLSGGGDGGALGLATRRNRFGRLPAEAASMQARFYCNAMPWVDCTAVRYHCTRIPDIDLCPDAFAEGRFPPGCTAADFIRIDAADPKAQAQGWSDQELLLLLEGVELYGDSWADIAEHVGTKSQVQCITHFLQLPIEDEFLADLAPSARAGQPVPEPGASTRAGDGDTGAGHAGSAADPIPFADAGNPVMAQASWLVSMVGARVGAAAAQRALEVLCEDDPALAAEVGRAGGGGAAEPAGSGPVPAAQAGSADGSGAAAPNGNAADDQAQAAAGSGAGGGCDPGAGGSAAGAPGTPAMANGHAPKAADRPVPAARVRVAAAAALGAAAVRARLLADEEDREAQRLAAEAVELLKGKVEAKAALLDQLDDVLARETLSLEAARDQVFRERLELARRKAEAAAASAQLQAQAIGLQNAQAAFQAQQAAAAGQEPNWGTVQPESLKVRDLLIPSTDGCSLPLRIFTPLSAGSFPVIVWYHGGGFVMGGLNSHTFMAANVAKACAAVVVAVDYRLAPEHPFPTAVNDCWAAYLWAIDNLGAIDGREPVVVAGNSAGGNLAAVVAQKARQHGGRAASTLAAQVLICPALDLAELNTPSYDEFKDDPFESKADLEWFWQQYLQGKDPAQPEVSPLRSLNLEGLPPCLVLTAEVDALRDEAEQYAARLETSGVKTRLRRFKGHWHNSMLQDNIFSDSTQLCYPDIAAFLQDVCSGSL</sequence>
<dbReference type="SUPFAM" id="SSF52113">
    <property type="entry name" value="BRCT domain"/>
    <property type="match status" value="1"/>
</dbReference>
<evidence type="ECO:0000256" key="4">
    <source>
        <dbReference type="ARBA" id="ARBA00023242"/>
    </source>
</evidence>
<feature type="compositionally biased region" description="Gly residues" evidence="6">
    <location>
        <begin position="824"/>
        <end position="838"/>
    </location>
</feature>
<evidence type="ECO:0000259" key="7">
    <source>
        <dbReference type="PROSITE" id="PS50090"/>
    </source>
</evidence>
<evidence type="ECO:0000256" key="2">
    <source>
        <dbReference type="ARBA" id="ARBA00023015"/>
    </source>
</evidence>
<evidence type="ECO:0000259" key="11">
    <source>
        <dbReference type="PROSITE" id="PS52032"/>
    </source>
</evidence>
<organism evidence="12 13">
    <name type="scientific">Elliptochloris bilobata</name>
    <dbReference type="NCBI Taxonomy" id="381761"/>
    <lineage>
        <taxon>Eukaryota</taxon>
        <taxon>Viridiplantae</taxon>
        <taxon>Chlorophyta</taxon>
        <taxon>core chlorophytes</taxon>
        <taxon>Trebouxiophyceae</taxon>
        <taxon>Trebouxiophyceae incertae sedis</taxon>
        <taxon>Elliptochloris clade</taxon>
        <taxon>Elliptochloris</taxon>
    </lineage>
</organism>
<dbReference type="InterPro" id="IPR032450">
    <property type="entry name" value="SMARCC_N"/>
</dbReference>
<dbReference type="Pfam" id="PF07859">
    <property type="entry name" value="Abhydrolase_3"/>
    <property type="match status" value="1"/>
</dbReference>
<feature type="domain" description="Chromo" evidence="11">
    <location>
        <begin position="13"/>
        <end position="286"/>
    </location>
</feature>
<proteinExistence type="predicted"/>
<feature type="coiled-coil region" evidence="5">
    <location>
        <begin position="913"/>
        <end position="956"/>
    </location>
</feature>
<reference evidence="12 13" key="1">
    <citation type="journal article" date="2024" name="Nat. Commun.">
        <title>Phylogenomics reveals the evolutionary origins of lichenization in chlorophyte algae.</title>
        <authorList>
            <person name="Puginier C."/>
            <person name="Libourel C."/>
            <person name="Otte J."/>
            <person name="Skaloud P."/>
            <person name="Haon M."/>
            <person name="Grisel S."/>
            <person name="Petersen M."/>
            <person name="Berrin J.G."/>
            <person name="Delaux P.M."/>
            <person name="Dal Grande F."/>
            <person name="Keller J."/>
        </authorList>
    </citation>
    <scope>NUCLEOTIDE SEQUENCE [LARGE SCALE GENOMIC DNA]</scope>
    <source>
        <strain evidence="12 13">SAG 245.80</strain>
    </source>
</reference>
<dbReference type="SUPFAM" id="SSF46689">
    <property type="entry name" value="Homeodomain-like"/>
    <property type="match status" value="2"/>
</dbReference>
<feature type="compositionally biased region" description="Low complexity" evidence="6">
    <location>
        <begin position="839"/>
        <end position="855"/>
    </location>
</feature>
<dbReference type="Proteomes" id="UP001445335">
    <property type="component" value="Unassembled WGS sequence"/>
</dbReference>
<dbReference type="InterPro" id="IPR001005">
    <property type="entry name" value="SANT/Myb"/>
</dbReference>
<gene>
    <name evidence="12" type="ORF">WJX81_006233</name>
</gene>
<dbReference type="FunFam" id="1.10.10.10:FF:000020">
    <property type="entry name" value="SWI/SNF complex subunit SMARCC2 isoform c"/>
    <property type="match status" value="1"/>
</dbReference>
<name>A0AAW1RIP8_9CHLO</name>
<feature type="domain" description="Myb-like" evidence="7">
    <location>
        <begin position="634"/>
        <end position="684"/>
    </location>
</feature>
<dbReference type="Pfam" id="PF16496">
    <property type="entry name" value="SWIRM-assoc_2"/>
    <property type="match status" value="1"/>
</dbReference>
<feature type="region of interest" description="Disordered" evidence="6">
    <location>
        <begin position="371"/>
        <end position="397"/>
    </location>
</feature>
<dbReference type="Gene3D" id="1.10.10.10">
    <property type="entry name" value="Winged helix-like DNA-binding domain superfamily/Winged helix DNA-binding domain"/>
    <property type="match status" value="1"/>
</dbReference>
<dbReference type="PANTHER" id="PTHR48081:SF8">
    <property type="entry name" value="ALPHA_BETA HYDROLASE FOLD-3 DOMAIN-CONTAINING PROTEIN-RELATED"/>
    <property type="match status" value="1"/>
</dbReference>
<feature type="domain" description="SWIRM" evidence="8">
    <location>
        <begin position="412"/>
        <end position="510"/>
    </location>
</feature>
<evidence type="ECO:0000256" key="5">
    <source>
        <dbReference type="SAM" id="Coils"/>
    </source>
</evidence>
<dbReference type="Pfam" id="PF00249">
    <property type="entry name" value="Myb_DNA-binding"/>
    <property type="match status" value="1"/>
</dbReference>
<evidence type="ECO:0000256" key="1">
    <source>
        <dbReference type="ARBA" id="ARBA00022801"/>
    </source>
</evidence>
<evidence type="ECO:0008006" key="14">
    <source>
        <dbReference type="Google" id="ProtNLM"/>
    </source>
</evidence>
<dbReference type="GO" id="GO:0005634">
    <property type="term" value="C:nucleus"/>
    <property type="evidence" value="ECO:0007669"/>
    <property type="project" value="UniProtKB-ARBA"/>
</dbReference>
<keyword evidence="1" id="KW-0378">Hydrolase</keyword>
<dbReference type="GO" id="GO:0016787">
    <property type="term" value="F:hydrolase activity"/>
    <property type="evidence" value="ECO:0007669"/>
    <property type="project" value="UniProtKB-KW"/>
</dbReference>
<dbReference type="SUPFAM" id="SSF53474">
    <property type="entry name" value="alpha/beta-Hydrolases"/>
    <property type="match status" value="1"/>
</dbReference>
<keyword evidence="3" id="KW-0804">Transcription</keyword>
<dbReference type="InterPro" id="IPR036388">
    <property type="entry name" value="WH-like_DNA-bd_sf"/>
</dbReference>
<dbReference type="PANTHER" id="PTHR48081">
    <property type="entry name" value="AB HYDROLASE SUPERFAMILY PROTEIN C4A8.06C"/>
    <property type="match status" value="1"/>
</dbReference>
<dbReference type="PROSITE" id="PS52032">
    <property type="entry name" value="MARR_BRCT_CHROMO"/>
    <property type="match status" value="1"/>
</dbReference>
<dbReference type="InterPro" id="IPR036420">
    <property type="entry name" value="BRCT_dom_sf"/>
</dbReference>
<dbReference type="InterPro" id="IPR017884">
    <property type="entry name" value="SANT_dom"/>
</dbReference>
<keyword evidence="5" id="KW-0175">Coiled coil</keyword>
<evidence type="ECO:0000313" key="13">
    <source>
        <dbReference type="Proteomes" id="UP001445335"/>
    </source>
</evidence>
<evidence type="ECO:0000256" key="6">
    <source>
        <dbReference type="SAM" id="MobiDB-lite"/>
    </source>
</evidence>
<feature type="region of interest" description="Disordered" evidence="6">
    <location>
        <begin position="777"/>
        <end position="855"/>
    </location>
</feature>
<dbReference type="PROSITE" id="PS50090">
    <property type="entry name" value="MYB_LIKE"/>
    <property type="match status" value="1"/>
</dbReference>
<keyword evidence="4" id="KW-0539">Nucleus</keyword>
<comment type="caution">
    <text evidence="12">The sequence shown here is derived from an EMBL/GenBank/DDBJ whole genome shotgun (WGS) entry which is preliminary data.</text>
</comment>
<evidence type="ECO:0000259" key="8">
    <source>
        <dbReference type="PROSITE" id="PS50934"/>
    </source>
</evidence>
<protein>
    <recommendedName>
        <fullName evidence="14">SWIRM domain-containing protein</fullName>
    </recommendedName>
</protein>
<dbReference type="SMART" id="SM00717">
    <property type="entry name" value="SANT"/>
    <property type="match status" value="1"/>
</dbReference>
<dbReference type="PROSITE" id="PS50934">
    <property type="entry name" value="SWIRM"/>
    <property type="match status" value="1"/>
</dbReference>
<dbReference type="Gene3D" id="3.40.50.1820">
    <property type="entry name" value="alpha/beta hydrolase"/>
    <property type="match status" value="1"/>
</dbReference>
<accession>A0AAW1RIP8</accession>
<dbReference type="PROSITE" id="PS51293">
    <property type="entry name" value="SANT"/>
    <property type="match status" value="1"/>
</dbReference>
<feature type="compositionally biased region" description="Low complexity" evidence="6">
    <location>
        <begin position="785"/>
        <end position="823"/>
    </location>
</feature>
<dbReference type="Gene3D" id="1.10.10.60">
    <property type="entry name" value="Homeodomain-like"/>
    <property type="match status" value="1"/>
</dbReference>
<dbReference type="InterPro" id="IPR013094">
    <property type="entry name" value="AB_hydrolase_3"/>
</dbReference>
<feature type="domain" description="HTH myb-type" evidence="10">
    <location>
        <begin position="634"/>
        <end position="676"/>
    </location>
</feature>
<keyword evidence="2" id="KW-0805">Transcription regulation</keyword>
<dbReference type="InterPro" id="IPR017930">
    <property type="entry name" value="Myb_dom"/>
</dbReference>
<dbReference type="InterPro" id="IPR009057">
    <property type="entry name" value="Homeodomain-like_sf"/>
</dbReference>
<feature type="region of interest" description="Disordered" evidence="6">
    <location>
        <begin position="697"/>
        <end position="728"/>
    </location>
</feature>
<evidence type="ECO:0000313" key="12">
    <source>
        <dbReference type="EMBL" id="KAK9833562.1"/>
    </source>
</evidence>
<feature type="region of interest" description="Disordered" evidence="6">
    <location>
        <begin position="287"/>
        <end position="306"/>
    </location>
</feature>
<dbReference type="FunFam" id="1.10.10.60:FF:000014">
    <property type="entry name" value="SWI/SNF complex subunit SMARCC2 isoform C"/>
    <property type="match status" value="1"/>
</dbReference>
<dbReference type="InterPro" id="IPR029058">
    <property type="entry name" value="AB_hydrolase_fold"/>
</dbReference>
<feature type="domain" description="SANT" evidence="9">
    <location>
        <begin position="637"/>
        <end position="688"/>
    </location>
</feature>
<evidence type="ECO:0000256" key="3">
    <source>
        <dbReference type="ARBA" id="ARBA00023163"/>
    </source>
</evidence>
<evidence type="ECO:0000259" key="9">
    <source>
        <dbReference type="PROSITE" id="PS51293"/>
    </source>
</evidence>
<dbReference type="InterPro" id="IPR050300">
    <property type="entry name" value="GDXG_lipolytic_enzyme"/>
</dbReference>
<dbReference type="Pfam" id="PF16495">
    <property type="entry name" value="SWIRM-assoc_1"/>
    <property type="match status" value="1"/>
</dbReference>
<dbReference type="InterPro" id="IPR007526">
    <property type="entry name" value="SWIRM"/>
</dbReference>
<feature type="compositionally biased region" description="Pro residues" evidence="6">
    <location>
        <begin position="287"/>
        <end position="301"/>
    </location>
</feature>
<dbReference type="PROSITE" id="PS51294">
    <property type="entry name" value="HTH_MYB"/>
    <property type="match status" value="1"/>
</dbReference>
<keyword evidence="13" id="KW-1185">Reference proteome</keyword>
<dbReference type="InterPro" id="IPR032451">
    <property type="entry name" value="SMARCC_C"/>
</dbReference>
<dbReference type="EMBL" id="JALJOU010000035">
    <property type="protein sequence ID" value="KAK9833562.1"/>
    <property type="molecule type" value="Genomic_DNA"/>
</dbReference>
<dbReference type="AlphaFoldDB" id="A0AAW1RIP8"/>
<dbReference type="InterPro" id="IPR049898">
    <property type="entry name" value="MARR_BRCT_CHROMO"/>
</dbReference>
<dbReference type="Pfam" id="PF04433">
    <property type="entry name" value="SWIRM"/>
    <property type="match status" value="1"/>
</dbReference>